<keyword evidence="3" id="KW-0963">Cytoplasm</keyword>
<dbReference type="GO" id="GO:0016740">
    <property type="term" value="F:transferase activity"/>
    <property type="evidence" value="ECO:0007669"/>
    <property type="project" value="UniProtKB-KW"/>
</dbReference>
<comment type="caution">
    <text evidence="11">The sequence shown here is derived from an EMBL/GenBank/DDBJ whole genome shotgun (WGS) entry which is preliminary data.</text>
</comment>
<evidence type="ECO:0000256" key="7">
    <source>
        <dbReference type="PIRSR" id="PIRSR000699-1"/>
    </source>
</evidence>
<accession>N4WQW8</accession>
<evidence type="ECO:0000256" key="5">
    <source>
        <dbReference type="ARBA" id="ARBA00022679"/>
    </source>
</evidence>
<proteinExistence type="predicted"/>
<dbReference type="PATRIC" id="fig|1308866.3.peg.1752"/>
<dbReference type="InterPro" id="IPR036542">
    <property type="entry name" value="PTS_IIA_lac/cel_sf"/>
</dbReference>
<feature type="modified residue" description="Phosphohistidine; by HPr" evidence="9">
    <location>
        <position position="75"/>
    </location>
</feature>
<evidence type="ECO:0000256" key="1">
    <source>
        <dbReference type="ARBA" id="ARBA00004496"/>
    </source>
</evidence>
<keyword evidence="6" id="KW-0598">Phosphotransferase system</keyword>
<comment type="subcellular location">
    <subcellularLocation>
        <location evidence="1">Cytoplasm</location>
    </subcellularLocation>
</comment>
<dbReference type="PROSITE" id="PS51095">
    <property type="entry name" value="PTS_EIIA_TYPE_3"/>
    <property type="match status" value="1"/>
</dbReference>
<evidence type="ECO:0000256" key="10">
    <source>
        <dbReference type="SAM" id="Coils"/>
    </source>
</evidence>
<evidence type="ECO:0000313" key="12">
    <source>
        <dbReference type="Proteomes" id="UP000012283"/>
    </source>
</evidence>
<evidence type="ECO:0000256" key="8">
    <source>
        <dbReference type="PIRSR" id="PIRSR000699-2"/>
    </source>
</evidence>
<evidence type="ECO:0000256" key="3">
    <source>
        <dbReference type="ARBA" id="ARBA00022490"/>
    </source>
</evidence>
<protein>
    <submittedName>
        <fullName evidence="11">PTS system, cellobiose-specific IIA component</fullName>
    </submittedName>
</protein>
<keyword evidence="8" id="KW-0460">Magnesium</keyword>
<dbReference type="InterPro" id="IPR003188">
    <property type="entry name" value="PTS_IIA_lac/cel"/>
</dbReference>
<feature type="coiled-coil region" evidence="10">
    <location>
        <begin position="26"/>
        <end position="53"/>
    </location>
</feature>
<dbReference type="PANTHER" id="PTHR34382:SF7">
    <property type="entry name" value="PTS SYSTEM N,N'-DIACETYLCHITOBIOSE-SPECIFIC EIIA COMPONENT"/>
    <property type="match status" value="1"/>
</dbReference>
<dbReference type="Proteomes" id="UP000012283">
    <property type="component" value="Unassembled WGS sequence"/>
</dbReference>
<name>N4WQW8_9BACI</name>
<dbReference type="FunFam" id="1.20.58.80:FF:000001">
    <property type="entry name" value="PTS system, lactose-specific IIa component"/>
    <property type="match status" value="1"/>
</dbReference>
<evidence type="ECO:0000256" key="6">
    <source>
        <dbReference type="ARBA" id="ARBA00022683"/>
    </source>
</evidence>
<reference evidence="11 12" key="1">
    <citation type="submission" date="2013-03" db="EMBL/GenBank/DDBJ databases">
        <title>Draft genome sequence of Gracibacillus halophilus YIM-C55.5, a moderately halophilic and thermophilic organism from the Xiaochaidamu salt lake.</title>
        <authorList>
            <person name="Sugumar T."/>
            <person name="Polireddy D.R."/>
            <person name="Antony A."/>
            <person name="Madhava Y.R."/>
            <person name="Sivakumar N."/>
        </authorList>
    </citation>
    <scope>NUCLEOTIDE SEQUENCE [LARGE SCALE GENOMIC DNA]</scope>
    <source>
        <strain evidence="11 12">YIM-C55.5</strain>
    </source>
</reference>
<keyword evidence="2" id="KW-0813">Transport</keyword>
<keyword evidence="10" id="KW-0175">Coiled coil</keyword>
<dbReference type="CDD" id="cd00215">
    <property type="entry name" value="PTS_IIA_lac"/>
    <property type="match status" value="1"/>
</dbReference>
<comment type="cofactor">
    <cofactor evidence="8">
        <name>Mg(2+)</name>
        <dbReference type="ChEBI" id="CHEBI:18420"/>
    </cofactor>
    <text evidence="8">Binds 1 Mg(2+) ion per trimer.</text>
</comment>
<keyword evidence="12" id="KW-1185">Reference proteome</keyword>
<dbReference type="Pfam" id="PF02255">
    <property type="entry name" value="PTS_IIA"/>
    <property type="match status" value="1"/>
</dbReference>
<keyword evidence="4" id="KW-0762">Sugar transport</keyword>
<gene>
    <name evidence="11" type="ORF">J416_08649</name>
</gene>
<dbReference type="GO" id="GO:0009401">
    <property type="term" value="P:phosphoenolpyruvate-dependent sugar phosphotransferase system"/>
    <property type="evidence" value="ECO:0007669"/>
    <property type="project" value="UniProtKB-KW"/>
</dbReference>
<dbReference type="GO" id="GO:0005737">
    <property type="term" value="C:cytoplasm"/>
    <property type="evidence" value="ECO:0007669"/>
    <property type="project" value="UniProtKB-SubCell"/>
</dbReference>
<dbReference type="GO" id="GO:0046872">
    <property type="term" value="F:metal ion binding"/>
    <property type="evidence" value="ECO:0007669"/>
    <property type="project" value="UniProtKB-KW"/>
</dbReference>
<keyword evidence="8" id="KW-0479">Metal-binding</keyword>
<evidence type="ECO:0000256" key="4">
    <source>
        <dbReference type="ARBA" id="ARBA00022597"/>
    </source>
</evidence>
<dbReference type="AlphaFoldDB" id="N4WQW8"/>
<dbReference type="OrthoDB" id="350602at2"/>
<organism evidence="11 12">
    <name type="scientific">Gracilibacillus halophilus YIM-C55.5</name>
    <dbReference type="NCBI Taxonomy" id="1308866"/>
    <lineage>
        <taxon>Bacteria</taxon>
        <taxon>Bacillati</taxon>
        <taxon>Bacillota</taxon>
        <taxon>Bacilli</taxon>
        <taxon>Bacillales</taxon>
        <taxon>Bacillaceae</taxon>
        <taxon>Gracilibacillus</taxon>
    </lineage>
</organism>
<evidence type="ECO:0000313" key="11">
    <source>
        <dbReference type="EMBL" id="ENH96845.1"/>
    </source>
</evidence>
<evidence type="ECO:0000256" key="2">
    <source>
        <dbReference type="ARBA" id="ARBA00022448"/>
    </source>
</evidence>
<feature type="binding site" evidence="8">
    <location>
        <position position="78"/>
    </location>
    <ligand>
        <name>Mg(2+)</name>
        <dbReference type="ChEBI" id="CHEBI:18420"/>
        <note>ligand shared between all trimeric partners</note>
    </ligand>
</feature>
<dbReference type="Gene3D" id="1.20.58.80">
    <property type="entry name" value="Phosphotransferase system, lactose/cellobiose-type IIA subunit"/>
    <property type="match status" value="1"/>
</dbReference>
<feature type="active site" description="Tele-phosphohistidine intermediate" evidence="7">
    <location>
        <position position="75"/>
    </location>
</feature>
<dbReference type="EMBL" id="APML01000029">
    <property type="protein sequence ID" value="ENH96845.1"/>
    <property type="molecule type" value="Genomic_DNA"/>
</dbReference>
<sequence>MDYQEIIMGIIVHGGNARSNALSSIKKAKEGDFQEAERLIDDANEELSQAHRVQTDLIQAETRGEGSEITLLMVHAQDHLMNAMTVRDLAQEMIELYQNIKQEEV</sequence>
<dbReference type="PANTHER" id="PTHR34382">
    <property type="entry name" value="PTS SYSTEM N,N'-DIACETYLCHITOBIOSE-SPECIFIC EIIA COMPONENT"/>
    <property type="match status" value="1"/>
</dbReference>
<keyword evidence="5" id="KW-0808">Transferase</keyword>
<dbReference type="STRING" id="1308866.J416_08649"/>
<evidence type="ECO:0000256" key="9">
    <source>
        <dbReference type="PROSITE-ProRule" id="PRU00418"/>
    </source>
</evidence>
<dbReference type="eggNOG" id="COG1447">
    <property type="taxonomic scope" value="Bacteria"/>
</dbReference>
<dbReference type="PIRSF" id="PIRSF000699">
    <property type="entry name" value="PTS_IILac_III"/>
    <property type="match status" value="1"/>
</dbReference>
<dbReference type="SUPFAM" id="SSF46973">
    <property type="entry name" value="Enzyme IIa from lactose specific PTS, IIa-lac"/>
    <property type="match status" value="1"/>
</dbReference>